<evidence type="ECO:0000313" key="3">
    <source>
        <dbReference type="Proteomes" id="UP001302321"/>
    </source>
</evidence>
<reference evidence="2" key="2">
    <citation type="submission" date="2023-05" db="EMBL/GenBank/DDBJ databases">
        <authorList>
            <consortium name="Lawrence Berkeley National Laboratory"/>
            <person name="Steindorff A."/>
            <person name="Hensen N."/>
            <person name="Bonometti L."/>
            <person name="Westerberg I."/>
            <person name="Brannstrom I.O."/>
            <person name="Guillou S."/>
            <person name="Cros-Aarteil S."/>
            <person name="Calhoun S."/>
            <person name="Haridas S."/>
            <person name="Kuo A."/>
            <person name="Mondo S."/>
            <person name="Pangilinan J."/>
            <person name="Riley R."/>
            <person name="Labutti K."/>
            <person name="Andreopoulos B."/>
            <person name="Lipzen A."/>
            <person name="Chen C."/>
            <person name="Yanf M."/>
            <person name="Daum C."/>
            <person name="Ng V."/>
            <person name="Clum A."/>
            <person name="Ohm R."/>
            <person name="Martin F."/>
            <person name="Silar P."/>
            <person name="Natvig D."/>
            <person name="Lalanne C."/>
            <person name="Gautier V."/>
            <person name="Ament-Velasquez S.L."/>
            <person name="Kruys A."/>
            <person name="Hutchinson M.I."/>
            <person name="Powell A.J."/>
            <person name="Barry K."/>
            <person name="Miller A.N."/>
            <person name="Grigoriev I.V."/>
            <person name="Debuchy R."/>
            <person name="Gladieux P."/>
            <person name="Thoren M.H."/>
            <person name="Johannesson H."/>
        </authorList>
    </citation>
    <scope>NUCLEOTIDE SEQUENCE</scope>
    <source>
        <strain evidence="2">CBS 892.96</strain>
    </source>
</reference>
<dbReference type="PANTHER" id="PTHR34365:SF7">
    <property type="entry name" value="GLYCINE-RICH DOMAIN-CONTAINING PROTEIN 1"/>
    <property type="match status" value="1"/>
</dbReference>
<gene>
    <name evidence="2" type="ORF">QBC36DRAFT_240999</name>
</gene>
<evidence type="ECO:0000313" key="2">
    <source>
        <dbReference type="EMBL" id="KAK4175484.1"/>
    </source>
</evidence>
<feature type="region of interest" description="Disordered" evidence="1">
    <location>
        <begin position="1"/>
        <end position="50"/>
    </location>
</feature>
<sequence>MSKRSSIFGRLALRGRPNNNDAPPPAYDGPLTPSTSQQPQQQQGQTPATEEEVDLIAAFAGLNLSDGGSHPTVDTCLAHLKLLFAIQSLKEDVGYTDGLFGLWDSLAGPVIADEEKRRLVGAEHDRTLATLSKIREKRWALYVARASERYEAWWKWMPGQRILSERDMTEPERDQDAYVKFPTDPNLKLGWKEDMLPPLDVLMVWHTHMLNPRAFLEDAILVGLRSFWSNGMPWALVNQAIDPEAFSYRVSDQCKANWTKQTGHAWDIADDPPRKRLLCPRCNTSLDIRWTTCARPESHPHKPDSEIDLIGEGYGDGNLDSNCPQCGIAIKKELLSVARFVKDVRALFGHSNKPMPGTVLDTRSGTPELPDPTAISLKLRLPRTFPNRMLKSGCDSIRTDMMTLLKNPHIPDPTMEDVRVKIEAVLSNPFNVKEISGFKGSASKYALRPAARTAIRKMMNTYWQNFSVFGLDLSGAVMRQGIFIDKMVKLDWLHSPSAPQMMERLLVKYNRFLAIMAENPDKVVVPTLDVDLAWHTHQLSPGMYYQRSVSLTGKYIDHDDKIEEGVLSAQFEWTSQKYQEKYGEVYSECTCWYCEAIRSSHVSGLSGALGVSKQERVADNFHASGRASLCPPDKSAHISAHNAVMPVEDARQTVRKRLVALHQKRLDAAYAKAKARAEKKGRKVPPQEAYVYDHWGQPVAHAGPYGHPMWWTTGMYFAWAPAAMMVGGCGGGGGSWGGCAAPGVGDGGFSGNCGGNGGCDGGVGGGSGGCGGVGCGGSGGCGGGGGGGGGGGCGGGGGGGGCGGGGGS</sequence>
<dbReference type="Proteomes" id="UP001302321">
    <property type="component" value="Unassembled WGS sequence"/>
</dbReference>
<accession>A0AAN6W4Y2</accession>
<proteinExistence type="predicted"/>
<protein>
    <recommendedName>
        <fullName evidence="4">Alpha-ketoglutarate-dependent sulfonate dioxygenase</fullName>
    </recommendedName>
</protein>
<evidence type="ECO:0008006" key="4">
    <source>
        <dbReference type="Google" id="ProtNLM"/>
    </source>
</evidence>
<organism evidence="2 3">
    <name type="scientific">Triangularia setosa</name>
    <dbReference type="NCBI Taxonomy" id="2587417"/>
    <lineage>
        <taxon>Eukaryota</taxon>
        <taxon>Fungi</taxon>
        <taxon>Dikarya</taxon>
        <taxon>Ascomycota</taxon>
        <taxon>Pezizomycotina</taxon>
        <taxon>Sordariomycetes</taxon>
        <taxon>Sordariomycetidae</taxon>
        <taxon>Sordariales</taxon>
        <taxon>Podosporaceae</taxon>
        <taxon>Triangularia</taxon>
    </lineage>
</organism>
<dbReference type="PANTHER" id="PTHR34365">
    <property type="entry name" value="ENOLASE (DUF1399)"/>
    <property type="match status" value="1"/>
</dbReference>
<dbReference type="EMBL" id="MU866232">
    <property type="protein sequence ID" value="KAK4175484.1"/>
    <property type="molecule type" value="Genomic_DNA"/>
</dbReference>
<dbReference type="Pfam" id="PF07173">
    <property type="entry name" value="GRDP-like"/>
    <property type="match status" value="1"/>
</dbReference>
<keyword evidence="3" id="KW-1185">Reference proteome</keyword>
<comment type="caution">
    <text evidence="2">The sequence shown here is derived from an EMBL/GenBank/DDBJ whole genome shotgun (WGS) entry which is preliminary data.</text>
</comment>
<evidence type="ECO:0000256" key="1">
    <source>
        <dbReference type="SAM" id="MobiDB-lite"/>
    </source>
</evidence>
<name>A0AAN6W4Y2_9PEZI</name>
<dbReference type="AlphaFoldDB" id="A0AAN6W4Y2"/>
<dbReference type="InterPro" id="IPR009836">
    <property type="entry name" value="GRDP-like"/>
</dbReference>
<reference evidence="2" key="1">
    <citation type="journal article" date="2023" name="Mol. Phylogenet. Evol.">
        <title>Genome-scale phylogeny and comparative genomics of the fungal order Sordariales.</title>
        <authorList>
            <person name="Hensen N."/>
            <person name="Bonometti L."/>
            <person name="Westerberg I."/>
            <person name="Brannstrom I.O."/>
            <person name="Guillou S."/>
            <person name="Cros-Aarteil S."/>
            <person name="Calhoun S."/>
            <person name="Haridas S."/>
            <person name="Kuo A."/>
            <person name="Mondo S."/>
            <person name="Pangilinan J."/>
            <person name="Riley R."/>
            <person name="LaButti K."/>
            <person name="Andreopoulos B."/>
            <person name="Lipzen A."/>
            <person name="Chen C."/>
            <person name="Yan M."/>
            <person name="Daum C."/>
            <person name="Ng V."/>
            <person name="Clum A."/>
            <person name="Steindorff A."/>
            <person name="Ohm R.A."/>
            <person name="Martin F."/>
            <person name="Silar P."/>
            <person name="Natvig D.O."/>
            <person name="Lalanne C."/>
            <person name="Gautier V."/>
            <person name="Ament-Velasquez S.L."/>
            <person name="Kruys A."/>
            <person name="Hutchinson M.I."/>
            <person name="Powell A.J."/>
            <person name="Barry K."/>
            <person name="Miller A.N."/>
            <person name="Grigoriev I.V."/>
            <person name="Debuchy R."/>
            <person name="Gladieux P."/>
            <person name="Hiltunen Thoren M."/>
            <person name="Johannesson H."/>
        </authorList>
    </citation>
    <scope>NUCLEOTIDE SEQUENCE</scope>
    <source>
        <strain evidence="2">CBS 892.96</strain>
    </source>
</reference>
<feature type="compositionally biased region" description="Low complexity" evidence="1">
    <location>
        <begin position="28"/>
        <end position="47"/>
    </location>
</feature>